<dbReference type="Gene3D" id="1.10.60.40">
    <property type="match status" value="1"/>
</dbReference>
<evidence type="ECO:0000313" key="9">
    <source>
        <dbReference type="EMBL" id="KAA6343322.1"/>
    </source>
</evidence>
<dbReference type="CDD" id="cd16012">
    <property type="entry name" value="ALP"/>
    <property type="match status" value="1"/>
</dbReference>
<evidence type="ECO:0000256" key="6">
    <source>
        <dbReference type="ARBA" id="ARBA00022801"/>
    </source>
</evidence>
<reference evidence="9" key="1">
    <citation type="submission" date="2019-03" db="EMBL/GenBank/DDBJ databases">
        <title>Single cell metagenomics reveals metabolic interactions within the superorganism composed of flagellate Streblomastix strix and complex community of Bacteroidetes bacteria on its surface.</title>
        <authorList>
            <person name="Treitli S.C."/>
            <person name="Kolisko M."/>
            <person name="Husnik F."/>
            <person name="Keeling P."/>
            <person name="Hampl V."/>
        </authorList>
    </citation>
    <scope>NUCLEOTIDE SEQUENCE</scope>
    <source>
        <strain evidence="9">STM</strain>
    </source>
</reference>
<sequence length="466" mass="50550">MKRVINFLFFILLAGALFAEGKAKYVFFFIGDGMGMNQVNGTEMYLAEKAGYIGTQSLLFTQFPVTGISTTFSLRNSVTDSAAAGTALATGSKTINGTLGLDGEGNRLTSVAEKAKKAGRKVGITTSVSVDHATPAAFYAHQSGRNMAYEISLNLIEAGFDFYAGAGFVRPDKTYDNQSAPNVFGLFQSAGYTVAKGYNDFKSKSSKASKIILIQEDGKAVDALPYAIDQKVDDLTLAQITESAIASLSKNASKGFFLMVEGGKIDWACHGNDGATVFNEVIDMDNAIKVAYEFYNKHPKETLIVITADHETGGIYLGTGGSELNLKAFQNQQCSQDVLSNRIKDLRKSKSQVSWEDIKTLLGETMGFWKELPITWAQEKKLRDTYEESFSKAGNARMERSMYSESEPLAARAKEVINEIALIGWGSRGHSAGYVPVFAIGADAQLFIGKMDNTDIPKRIAKAAGY</sequence>
<keyword evidence="7" id="KW-0862">Zinc</keyword>
<dbReference type="Pfam" id="PF00245">
    <property type="entry name" value="Alk_phosphatase"/>
    <property type="match status" value="2"/>
</dbReference>
<dbReference type="GO" id="GO:0046872">
    <property type="term" value="F:metal ion binding"/>
    <property type="evidence" value="ECO:0007669"/>
    <property type="project" value="UniProtKB-KW"/>
</dbReference>
<dbReference type="PANTHER" id="PTHR11596">
    <property type="entry name" value="ALKALINE PHOSPHATASE"/>
    <property type="match status" value="1"/>
</dbReference>
<evidence type="ECO:0000256" key="2">
    <source>
        <dbReference type="ARBA" id="ARBA00001947"/>
    </source>
</evidence>
<keyword evidence="5" id="KW-0479">Metal-binding</keyword>
<keyword evidence="6 9" id="KW-0378">Hydrolase</keyword>
<evidence type="ECO:0000256" key="7">
    <source>
        <dbReference type="ARBA" id="ARBA00022833"/>
    </source>
</evidence>
<comment type="cofactor">
    <cofactor evidence="1">
        <name>Mg(2+)</name>
        <dbReference type="ChEBI" id="CHEBI:18420"/>
    </cofactor>
</comment>
<gene>
    <name evidence="9" type="ORF">EZS27_009004</name>
</gene>
<dbReference type="PROSITE" id="PS00123">
    <property type="entry name" value="ALKALINE_PHOSPHATASE"/>
    <property type="match status" value="1"/>
</dbReference>
<comment type="cofactor">
    <cofactor evidence="2">
        <name>Zn(2+)</name>
        <dbReference type="ChEBI" id="CHEBI:29105"/>
    </cofactor>
</comment>
<dbReference type="InterPro" id="IPR018299">
    <property type="entry name" value="Alkaline_phosphatase_AS"/>
</dbReference>
<dbReference type="Gene3D" id="3.40.720.10">
    <property type="entry name" value="Alkaline Phosphatase, subunit A"/>
    <property type="match status" value="1"/>
</dbReference>
<dbReference type="EMBL" id="SNRY01000276">
    <property type="protein sequence ID" value="KAA6343322.1"/>
    <property type="molecule type" value="Genomic_DNA"/>
</dbReference>
<dbReference type="InterPro" id="IPR017850">
    <property type="entry name" value="Alkaline_phosphatase_core_sf"/>
</dbReference>
<evidence type="ECO:0000256" key="5">
    <source>
        <dbReference type="ARBA" id="ARBA00022723"/>
    </source>
</evidence>
<proteinExistence type="inferred from homology"/>
<comment type="caution">
    <text evidence="9">The sequence shown here is derived from an EMBL/GenBank/DDBJ whole genome shotgun (WGS) entry which is preliminary data.</text>
</comment>
<keyword evidence="8" id="KW-0460">Magnesium</keyword>
<comment type="similarity">
    <text evidence="3">Belongs to the alkaline phosphatase family.</text>
</comment>
<evidence type="ECO:0000256" key="3">
    <source>
        <dbReference type="ARBA" id="ARBA00005984"/>
    </source>
</evidence>
<dbReference type="EC" id="3.1.3.1" evidence="9"/>
<protein>
    <submittedName>
        <fullName evidence="9">Alkaline phosphatase</fullName>
        <ecNumber evidence="9">3.1.3.1</ecNumber>
    </submittedName>
</protein>
<dbReference type="PANTHER" id="PTHR11596:SF5">
    <property type="entry name" value="ALKALINE PHOSPHATASE"/>
    <property type="match status" value="1"/>
</dbReference>
<dbReference type="PRINTS" id="PR00113">
    <property type="entry name" value="ALKPHPHTASE"/>
</dbReference>
<evidence type="ECO:0000256" key="4">
    <source>
        <dbReference type="ARBA" id="ARBA00022553"/>
    </source>
</evidence>
<keyword evidence="4" id="KW-0597">Phosphoprotein</keyword>
<dbReference type="AlphaFoldDB" id="A0A5J4SC35"/>
<evidence type="ECO:0000256" key="1">
    <source>
        <dbReference type="ARBA" id="ARBA00001946"/>
    </source>
</evidence>
<organism evidence="9">
    <name type="scientific">termite gut metagenome</name>
    <dbReference type="NCBI Taxonomy" id="433724"/>
    <lineage>
        <taxon>unclassified sequences</taxon>
        <taxon>metagenomes</taxon>
        <taxon>organismal metagenomes</taxon>
    </lineage>
</organism>
<accession>A0A5J4SC35</accession>
<evidence type="ECO:0000256" key="8">
    <source>
        <dbReference type="ARBA" id="ARBA00022842"/>
    </source>
</evidence>
<name>A0A5J4SC35_9ZZZZ</name>
<dbReference type="GO" id="GO:0004035">
    <property type="term" value="F:alkaline phosphatase activity"/>
    <property type="evidence" value="ECO:0007669"/>
    <property type="project" value="UniProtKB-EC"/>
</dbReference>
<dbReference type="SMART" id="SM00098">
    <property type="entry name" value="alkPPc"/>
    <property type="match status" value="1"/>
</dbReference>
<dbReference type="InterPro" id="IPR001952">
    <property type="entry name" value="Alkaline_phosphatase"/>
</dbReference>
<dbReference type="SUPFAM" id="SSF53649">
    <property type="entry name" value="Alkaline phosphatase-like"/>
    <property type="match status" value="1"/>
</dbReference>